<dbReference type="Proteomes" id="UP001295423">
    <property type="component" value="Unassembled WGS sequence"/>
</dbReference>
<organism evidence="1 2">
    <name type="scientific">Cylindrotheca closterium</name>
    <dbReference type="NCBI Taxonomy" id="2856"/>
    <lineage>
        <taxon>Eukaryota</taxon>
        <taxon>Sar</taxon>
        <taxon>Stramenopiles</taxon>
        <taxon>Ochrophyta</taxon>
        <taxon>Bacillariophyta</taxon>
        <taxon>Bacillariophyceae</taxon>
        <taxon>Bacillariophycidae</taxon>
        <taxon>Bacillariales</taxon>
        <taxon>Bacillariaceae</taxon>
        <taxon>Cylindrotheca</taxon>
    </lineage>
</organism>
<name>A0AAD2JJD3_9STRA</name>
<dbReference type="AlphaFoldDB" id="A0AAD2JJD3"/>
<gene>
    <name evidence="1" type="ORF">CYCCA115_LOCUS14855</name>
</gene>
<sequence length="525" mass="60266">MSASSDNWDVAVQRQPCSDTCRFPKCPKNTDYCVKLGMYCTQHCPCGKQKKKCGNIKQQNKISKEVCSSCNKKRRLVARCQICKKCSDCCTCVTKTPAKKRSNYGETVSRIQLAAQEKTPLATRLATGELVQDWTGFEEARLFEAVGLDQSTYRHMPSATIRQESNALEQIEMMKHSDRGWNELVRVMDRIYEECARILLPSDAEWLQDRHYVKLSKSRGMPQHTMAYRIARAIIVDNATESELANVFCDLDPLRFCRVARKRGCEDTTRAIESSKDPKKKRRSVAHIDPETLTGMVKHILSFSQALSWGTKELRQNGKTETITFPRLTRTHPVEVMFMDYARKEAELKGIEFNEERQPPQRTTYYLLDILVNVRVTGLSTIIDQVVAPTQQKAMQRYVLVLQNFLKYQYDGHLEEGSVICSHSIDYGLRLEQQSYEGNNSSNCVQIQGIEHCPACKFVEYFMRVVLPCKVKENRSSANSASVEDALDYIEDSLDCFHRYQAHRVRVKSQQKAIQQVDLKLKEEV</sequence>
<reference evidence="1" key="1">
    <citation type="submission" date="2023-08" db="EMBL/GenBank/DDBJ databases">
        <authorList>
            <person name="Audoor S."/>
            <person name="Bilcke G."/>
        </authorList>
    </citation>
    <scope>NUCLEOTIDE SEQUENCE</scope>
</reference>
<feature type="non-terminal residue" evidence="1">
    <location>
        <position position="1"/>
    </location>
</feature>
<evidence type="ECO:0000313" key="1">
    <source>
        <dbReference type="EMBL" id="CAJ1954260.1"/>
    </source>
</evidence>
<dbReference type="EMBL" id="CAKOGP040001863">
    <property type="protein sequence ID" value="CAJ1954260.1"/>
    <property type="molecule type" value="Genomic_DNA"/>
</dbReference>
<keyword evidence="2" id="KW-1185">Reference proteome</keyword>
<accession>A0AAD2JJD3</accession>
<protein>
    <submittedName>
        <fullName evidence="1">Uncharacterized protein</fullName>
    </submittedName>
</protein>
<comment type="caution">
    <text evidence="1">The sequence shown here is derived from an EMBL/GenBank/DDBJ whole genome shotgun (WGS) entry which is preliminary data.</text>
</comment>
<evidence type="ECO:0000313" key="2">
    <source>
        <dbReference type="Proteomes" id="UP001295423"/>
    </source>
</evidence>
<proteinExistence type="predicted"/>